<evidence type="ECO:0000256" key="7">
    <source>
        <dbReference type="ARBA" id="ARBA00023136"/>
    </source>
</evidence>
<dbReference type="InterPro" id="IPR050297">
    <property type="entry name" value="LipidA_mod_glycosyltrf_83"/>
</dbReference>
<protein>
    <submittedName>
        <fullName evidence="9">Dolichyl-phosphate-mannose-protein mannosyltransferase</fullName>
    </submittedName>
</protein>
<reference evidence="9 10" key="1">
    <citation type="submission" date="2016-10" db="EMBL/GenBank/DDBJ databases">
        <authorList>
            <person name="de Groot N.N."/>
        </authorList>
    </citation>
    <scope>NUCLEOTIDE SEQUENCE [LARGE SCALE GENOMIC DNA]</scope>
    <source>
        <strain evidence="9 10">CPCC 100156</strain>
    </source>
</reference>
<dbReference type="EMBL" id="FMZX01000001">
    <property type="protein sequence ID" value="SDC47961.1"/>
    <property type="molecule type" value="Genomic_DNA"/>
</dbReference>
<feature type="transmembrane region" description="Helical" evidence="8">
    <location>
        <begin position="349"/>
        <end position="369"/>
    </location>
</feature>
<evidence type="ECO:0000313" key="10">
    <source>
        <dbReference type="Proteomes" id="UP000198925"/>
    </source>
</evidence>
<evidence type="ECO:0000313" key="9">
    <source>
        <dbReference type="EMBL" id="SDC47961.1"/>
    </source>
</evidence>
<proteinExistence type="predicted"/>
<feature type="transmembrane region" description="Helical" evidence="8">
    <location>
        <begin position="381"/>
        <end position="403"/>
    </location>
</feature>
<evidence type="ECO:0000256" key="1">
    <source>
        <dbReference type="ARBA" id="ARBA00004651"/>
    </source>
</evidence>
<keyword evidence="10" id="KW-1185">Reference proteome</keyword>
<feature type="transmembrane region" description="Helical" evidence="8">
    <location>
        <begin position="201"/>
        <end position="224"/>
    </location>
</feature>
<name>A0A1G6LXK9_9PROT</name>
<comment type="subcellular location">
    <subcellularLocation>
        <location evidence="1">Cell membrane</location>
        <topology evidence="1">Multi-pass membrane protein</topology>
    </subcellularLocation>
</comment>
<keyword evidence="6 8" id="KW-1133">Transmembrane helix</keyword>
<feature type="transmembrane region" description="Helical" evidence="8">
    <location>
        <begin position="24"/>
        <end position="44"/>
    </location>
</feature>
<dbReference type="GO" id="GO:0005886">
    <property type="term" value="C:plasma membrane"/>
    <property type="evidence" value="ECO:0007669"/>
    <property type="project" value="UniProtKB-SubCell"/>
</dbReference>
<feature type="transmembrane region" description="Helical" evidence="8">
    <location>
        <begin position="290"/>
        <end position="312"/>
    </location>
</feature>
<dbReference type="STRING" id="938405.SAMN02927895_01660"/>
<evidence type="ECO:0000256" key="6">
    <source>
        <dbReference type="ARBA" id="ARBA00022989"/>
    </source>
</evidence>
<sequence>MPDSLAPQTNTIQGMELPRWPGRLLSLLAVAALATLAGLAWLWISRNPMLSTWDEVMHLNLSMADALVLRSGDLAALRDDLLLQDRWLPPGLRLLGLPIAALFQGDAQTALRLLASAMTAATAFVIWLGLRPVAGLAGAAAGVLLYLLAPLNMLGAQSFMTELPLHFAAASALALLLREAVAPRASIWRLGLLGPVLGLGALAKLTFLPTIGLAWVGIAAWRWWQERDTAALRLRLLLPAVGLALVAWPFYLLNGGRYVGYARQTAEGYAFFVPPEDIGQPFGLRVAYSLIWDVLGFGGLALLASGLVLLLLAWRRLGQGQRSFTLLSAVAALPAIGAFVLSNNQTERYVGISLILLAYPLGLAMGTALRDPRMARVARGATLVIALAGLAQLGTAWAIAFAGPVPGRPLRPLVEASWRDNTACDLAAVTGLMPQRPDGERLRIGLFGLTTAINPNTVNNAYLRQGRRAHVIELVNDSETSINWDKLMAESAQLDLVILPEIFWRGEADPAKTPVGGRHVADRSIPDYRARLEAANLIEDRGAIANGPAPACAAHALQIRQDNPAVQAARARPLRPEARD</sequence>
<dbReference type="Proteomes" id="UP000198925">
    <property type="component" value="Unassembled WGS sequence"/>
</dbReference>
<dbReference type="PANTHER" id="PTHR33908:SF11">
    <property type="entry name" value="MEMBRANE PROTEIN"/>
    <property type="match status" value="1"/>
</dbReference>
<dbReference type="GO" id="GO:0016763">
    <property type="term" value="F:pentosyltransferase activity"/>
    <property type="evidence" value="ECO:0007669"/>
    <property type="project" value="TreeGrafter"/>
</dbReference>
<feature type="transmembrane region" description="Helical" evidence="8">
    <location>
        <begin position="136"/>
        <end position="156"/>
    </location>
</feature>
<keyword evidence="3 9" id="KW-0328">Glycosyltransferase</keyword>
<evidence type="ECO:0000256" key="4">
    <source>
        <dbReference type="ARBA" id="ARBA00022679"/>
    </source>
</evidence>
<feature type="transmembrane region" description="Helical" evidence="8">
    <location>
        <begin position="324"/>
        <end position="343"/>
    </location>
</feature>
<keyword evidence="7 8" id="KW-0472">Membrane</keyword>
<feature type="transmembrane region" description="Helical" evidence="8">
    <location>
        <begin position="236"/>
        <end position="253"/>
    </location>
</feature>
<accession>A0A1G6LXK9</accession>
<evidence type="ECO:0000256" key="2">
    <source>
        <dbReference type="ARBA" id="ARBA00022475"/>
    </source>
</evidence>
<keyword evidence="2" id="KW-1003">Cell membrane</keyword>
<keyword evidence="5 8" id="KW-0812">Transmembrane</keyword>
<evidence type="ECO:0000256" key="8">
    <source>
        <dbReference type="SAM" id="Phobius"/>
    </source>
</evidence>
<dbReference type="GO" id="GO:0009103">
    <property type="term" value="P:lipopolysaccharide biosynthetic process"/>
    <property type="evidence" value="ECO:0007669"/>
    <property type="project" value="UniProtKB-ARBA"/>
</dbReference>
<feature type="transmembrane region" description="Helical" evidence="8">
    <location>
        <begin position="163"/>
        <end position="181"/>
    </location>
</feature>
<gene>
    <name evidence="9" type="ORF">SAMN04487779_10011040</name>
</gene>
<evidence type="ECO:0000256" key="3">
    <source>
        <dbReference type="ARBA" id="ARBA00022676"/>
    </source>
</evidence>
<dbReference type="PANTHER" id="PTHR33908">
    <property type="entry name" value="MANNOSYLTRANSFERASE YKCB-RELATED"/>
    <property type="match status" value="1"/>
</dbReference>
<feature type="transmembrane region" description="Helical" evidence="8">
    <location>
        <begin position="110"/>
        <end position="130"/>
    </location>
</feature>
<dbReference type="AlphaFoldDB" id="A0A1G6LXK9"/>
<keyword evidence="4 9" id="KW-0808">Transferase</keyword>
<evidence type="ECO:0000256" key="5">
    <source>
        <dbReference type="ARBA" id="ARBA00022692"/>
    </source>
</evidence>
<organism evidence="9 10">
    <name type="scientific">Belnapia rosea</name>
    <dbReference type="NCBI Taxonomy" id="938405"/>
    <lineage>
        <taxon>Bacteria</taxon>
        <taxon>Pseudomonadati</taxon>
        <taxon>Pseudomonadota</taxon>
        <taxon>Alphaproteobacteria</taxon>
        <taxon>Acetobacterales</taxon>
        <taxon>Roseomonadaceae</taxon>
        <taxon>Belnapia</taxon>
    </lineage>
</organism>
<dbReference type="RefSeq" id="WP_176849377.1">
    <property type="nucleotide sequence ID" value="NZ_FMZX01000001.1"/>
</dbReference>